<dbReference type="GO" id="GO:0006654">
    <property type="term" value="P:phosphatidic acid biosynthetic process"/>
    <property type="evidence" value="ECO:0007669"/>
    <property type="project" value="TreeGrafter"/>
</dbReference>
<keyword evidence="5" id="KW-1185">Reference proteome</keyword>
<dbReference type="SMART" id="SM00563">
    <property type="entry name" value="PlsC"/>
    <property type="match status" value="1"/>
</dbReference>
<feature type="domain" description="Phospholipid/glycerol acyltransferase" evidence="3">
    <location>
        <begin position="38"/>
        <end position="150"/>
    </location>
</feature>
<reference evidence="4 5" key="1">
    <citation type="submission" date="2020-02" db="EMBL/GenBank/DDBJ databases">
        <title>Full genome sequence of Nocardioides sp. R-3366.</title>
        <authorList>
            <person name="Im W.-T."/>
        </authorList>
    </citation>
    <scope>NUCLEOTIDE SEQUENCE [LARGE SCALE GENOMIC DNA]</scope>
    <source>
        <strain evidence="4 5">R-3366</strain>
    </source>
</reference>
<dbReference type="AlphaFoldDB" id="A0A6G6W869"/>
<sequence length="257" mass="28385">MSDRLYRGVIAGGRGLLRALRLSVRSAGQEHVPLEGPVVLASNHVSFPDFVFVQQALLGRRLVRFLCRHEIWDSPVGWAMDRMQHVPVDREAPAAAYLRARALLRAGEPVCVFPEGGISAAYVVRALMPGAVALAEETGAPLVPVSVWGGQRLWPQRRELDGPFPRPTITRGRLVDVRFRPPLALTGDRAEDVRRLGRTLQEGLEELQRLPEHRPRPGEWAPWHPAHLGGHAVERTASFALDGMPRAAVVPDWGPPP</sequence>
<dbReference type="Pfam" id="PF01553">
    <property type="entry name" value="Acyltransferase"/>
    <property type="match status" value="1"/>
</dbReference>
<gene>
    <name evidence="4" type="ORF">G5V58_00295</name>
</gene>
<dbReference type="Proteomes" id="UP000502996">
    <property type="component" value="Chromosome"/>
</dbReference>
<dbReference type="RefSeq" id="WP_165227735.1">
    <property type="nucleotide sequence ID" value="NZ_CP049257.1"/>
</dbReference>
<dbReference type="GO" id="GO:0003841">
    <property type="term" value="F:1-acylglycerol-3-phosphate O-acyltransferase activity"/>
    <property type="evidence" value="ECO:0007669"/>
    <property type="project" value="TreeGrafter"/>
</dbReference>
<keyword evidence="1 4" id="KW-0808">Transferase</keyword>
<evidence type="ECO:0000259" key="3">
    <source>
        <dbReference type="SMART" id="SM00563"/>
    </source>
</evidence>
<evidence type="ECO:0000313" key="5">
    <source>
        <dbReference type="Proteomes" id="UP000502996"/>
    </source>
</evidence>
<dbReference type="EMBL" id="CP049257">
    <property type="protein sequence ID" value="QIG41416.1"/>
    <property type="molecule type" value="Genomic_DNA"/>
</dbReference>
<dbReference type="SUPFAM" id="SSF69593">
    <property type="entry name" value="Glycerol-3-phosphate (1)-acyltransferase"/>
    <property type="match status" value="1"/>
</dbReference>
<evidence type="ECO:0000313" key="4">
    <source>
        <dbReference type="EMBL" id="QIG41416.1"/>
    </source>
</evidence>
<dbReference type="PANTHER" id="PTHR10434">
    <property type="entry name" value="1-ACYL-SN-GLYCEROL-3-PHOSPHATE ACYLTRANSFERASE"/>
    <property type="match status" value="1"/>
</dbReference>
<evidence type="ECO:0000256" key="2">
    <source>
        <dbReference type="ARBA" id="ARBA00023315"/>
    </source>
</evidence>
<dbReference type="GO" id="GO:0005886">
    <property type="term" value="C:plasma membrane"/>
    <property type="evidence" value="ECO:0007669"/>
    <property type="project" value="TreeGrafter"/>
</dbReference>
<keyword evidence="2 4" id="KW-0012">Acyltransferase</keyword>
<dbReference type="CDD" id="cd07989">
    <property type="entry name" value="LPLAT_AGPAT-like"/>
    <property type="match status" value="1"/>
</dbReference>
<accession>A0A6G6W869</accession>
<dbReference type="PANTHER" id="PTHR10434:SF55">
    <property type="entry name" value="POSSIBLE ACYLTRANSFERASE"/>
    <property type="match status" value="1"/>
</dbReference>
<protein>
    <submittedName>
        <fullName evidence="4">1-acyl-sn-glycerol-3-phosphate acyltransferase</fullName>
    </submittedName>
</protein>
<organism evidence="4 5">
    <name type="scientific">Nocardioides anomalus</name>
    <dbReference type="NCBI Taxonomy" id="2712223"/>
    <lineage>
        <taxon>Bacteria</taxon>
        <taxon>Bacillati</taxon>
        <taxon>Actinomycetota</taxon>
        <taxon>Actinomycetes</taxon>
        <taxon>Propionibacteriales</taxon>
        <taxon>Nocardioidaceae</taxon>
        <taxon>Nocardioides</taxon>
    </lineage>
</organism>
<dbReference type="InterPro" id="IPR002123">
    <property type="entry name" value="Plipid/glycerol_acylTrfase"/>
</dbReference>
<name>A0A6G6W869_9ACTN</name>
<dbReference type="KEGG" id="nano:G5V58_00295"/>
<proteinExistence type="predicted"/>
<evidence type="ECO:0000256" key="1">
    <source>
        <dbReference type="ARBA" id="ARBA00022679"/>
    </source>
</evidence>